<gene>
    <name evidence="1" type="ORF">ST44_09855</name>
</gene>
<keyword evidence="2" id="KW-1185">Reference proteome</keyword>
<evidence type="ECO:0000313" key="2">
    <source>
        <dbReference type="Proteomes" id="UP000032046"/>
    </source>
</evidence>
<accession>A0A0D0IUN7</accession>
<sequence>MEQIKLFRSKTILPDALETQVNNFLSENEAKISVKDIQYNTVITAKENSDQLVWSAMVRYEVL</sequence>
<organism evidence="1 2">
    <name type="scientific">Prevotella pectinovora</name>
    <dbReference type="NCBI Taxonomy" id="1602169"/>
    <lineage>
        <taxon>Bacteria</taxon>
        <taxon>Pseudomonadati</taxon>
        <taxon>Bacteroidota</taxon>
        <taxon>Bacteroidia</taxon>
        <taxon>Bacteroidales</taxon>
        <taxon>Prevotellaceae</taxon>
        <taxon>Prevotella</taxon>
    </lineage>
</organism>
<evidence type="ECO:0000313" key="1">
    <source>
        <dbReference type="EMBL" id="KIP61212.1"/>
    </source>
</evidence>
<dbReference type="EMBL" id="JXQK01000069">
    <property type="protein sequence ID" value="KIP61212.1"/>
    <property type="molecule type" value="Genomic_DNA"/>
</dbReference>
<reference evidence="1 2" key="1">
    <citation type="submission" date="2015-01" db="EMBL/GenBank/DDBJ databases">
        <title>Comparative genomics of non-oral Prevotella species.</title>
        <authorList>
            <person name="Accetto T."/>
            <person name="Nograsek B."/>
            <person name="Avgustin G."/>
        </authorList>
    </citation>
    <scope>NUCLEOTIDE SEQUENCE [LARGE SCALE GENOMIC DNA]</scope>
    <source>
        <strain evidence="1 2">P5-119</strain>
    </source>
</reference>
<protein>
    <submittedName>
        <fullName evidence="1">Uncharacterized protein</fullName>
    </submittedName>
</protein>
<proteinExistence type="predicted"/>
<dbReference type="AlphaFoldDB" id="A0A0D0IUN7"/>
<comment type="caution">
    <text evidence="1">The sequence shown here is derived from an EMBL/GenBank/DDBJ whole genome shotgun (WGS) entry which is preliminary data.</text>
</comment>
<dbReference type="RefSeq" id="WP_042519755.1">
    <property type="nucleotide sequence ID" value="NZ_JXQI01000017.1"/>
</dbReference>
<name>A0A0D0IUN7_9BACT</name>
<dbReference type="Proteomes" id="UP000032046">
    <property type="component" value="Unassembled WGS sequence"/>
</dbReference>